<name>A0A3E0WAK2_9MICO</name>
<dbReference type="AlphaFoldDB" id="A0A3E0WAK2"/>
<evidence type="ECO:0000259" key="1">
    <source>
        <dbReference type="Pfam" id="PF14062"/>
    </source>
</evidence>
<feature type="domain" description="DUF4253" evidence="1">
    <location>
        <begin position="123"/>
        <end position="230"/>
    </location>
</feature>
<evidence type="ECO:0000313" key="2">
    <source>
        <dbReference type="EMBL" id="RFA27391.1"/>
    </source>
</evidence>
<sequence length="230" mass="26045">MLENDYQPPPLTFAEPGSSWGELAARFPTTNLWPIFGAGHCYRDRPGVRHTHWRDDPPTPATTLREQFGLDRRDEYDIQEDDFCFECGVVRDRSGELSIGNPSGDGDFLRALDRWRDEEERPALIAAENAWDCLAELGWTGAVNSGMLGADASVVLESWQRRFGAYVFSAYGASLELVVARPPTTVEDARLLAREHFHFCRYDSQFHGTGGIGPYVRQLVGSHSWSFWWD</sequence>
<dbReference type="InterPro" id="IPR025349">
    <property type="entry name" value="DUF4253"/>
</dbReference>
<dbReference type="Pfam" id="PF14062">
    <property type="entry name" value="DUF4253"/>
    <property type="match status" value="1"/>
</dbReference>
<gene>
    <name evidence="2" type="ORF">B7R25_06475</name>
</gene>
<dbReference type="OrthoDB" id="7839592at2"/>
<comment type="caution">
    <text evidence="2">The sequence shown here is derived from an EMBL/GenBank/DDBJ whole genome shotgun (WGS) entry which is preliminary data.</text>
</comment>
<organism evidence="2 3">
    <name type="scientific">Subtercola boreus</name>
    <dbReference type="NCBI Taxonomy" id="120213"/>
    <lineage>
        <taxon>Bacteria</taxon>
        <taxon>Bacillati</taxon>
        <taxon>Actinomycetota</taxon>
        <taxon>Actinomycetes</taxon>
        <taxon>Micrococcales</taxon>
        <taxon>Microbacteriaceae</taxon>
        <taxon>Subtercola</taxon>
    </lineage>
</organism>
<proteinExistence type="predicted"/>
<protein>
    <recommendedName>
        <fullName evidence="1">DUF4253 domain-containing protein</fullName>
    </recommendedName>
</protein>
<evidence type="ECO:0000313" key="3">
    <source>
        <dbReference type="Proteomes" id="UP000257080"/>
    </source>
</evidence>
<accession>A0A3E0WAK2</accession>
<dbReference type="RefSeq" id="WP_116418154.1">
    <property type="nucleotide sequence ID" value="NZ_NBXC01000014.1"/>
</dbReference>
<dbReference type="Proteomes" id="UP000257080">
    <property type="component" value="Unassembled WGS sequence"/>
</dbReference>
<reference evidence="2 3" key="1">
    <citation type="submission" date="2017-04" db="EMBL/GenBank/DDBJ databases">
        <title>Comparative genome analysis of Subtercola boreus.</title>
        <authorList>
            <person name="Cho Y.-J."/>
            <person name="Cho A."/>
            <person name="Kim O.-S."/>
            <person name="Lee J.-I."/>
        </authorList>
    </citation>
    <scope>NUCLEOTIDE SEQUENCE [LARGE SCALE GENOMIC DNA]</scope>
    <source>
        <strain evidence="2 3">P28004</strain>
    </source>
</reference>
<dbReference type="EMBL" id="NBXE01000019">
    <property type="protein sequence ID" value="RFA27391.1"/>
    <property type="molecule type" value="Genomic_DNA"/>
</dbReference>